<keyword evidence="2" id="KW-0472">Membrane</keyword>
<evidence type="ECO:0000313" key="3">
    <source>
        <dbReference type="EMBL" id="KAE8763453.1"/>
    </source>
</evidence>
<name>A0A7J5UNH1_9MICO</name>
<feature type="transmembrane region" description="Helical" evidence="2">
    <location>
        <begin position="346"/>
        <end position="365"/>
    </location>
</feature>
<feature type="transmembrane region" description="Helical" evidence="2">
    <location>
        <begin position="172"/>
        <end position="197"/>
    </location>
</feature>
<keyword evidence="2" id="KW-0812">Transmembrane</keyword>
<feature type="transmembrane region" description="Helical" evidence="2">
    <location>
        <begin position="260"/>
        <end position="281"/>
    </location>
</feature>
<dbReference type="RefSeq" id="WP_152201416.1">
    <property type="nucleotide sequence ID" value="NZ_VUKF01000007.1"/>
</dbReference>
<feature type="transmembrane region" description="Helical" evidence="2">
    <location>
        <begin position="125"/>
        <end position="152"/>
    </location>
</feature>
<feature type="transmembrane region" description="Helical" evidence="2">
    <location>
        <begin position="84"/>
        <end position="104"/>
    </location>
</feature>
<keyword evidence="2" id="KW-1133">Transmembrane helix</keyword>
<protein>
    <submittedName>
        <fullName evidence="3">Uncharacterized protein</fullName>
    </submittedName>
</protein>
<dbReference type="OrthoDB" id="2717873at2"/>
<sequence length="374" mass="38787">METTPRHIPSPHPPVAAERPPRLPRPTRHAPTRRRPWVPLVAAGYWAAVALVGVLLLATRAEVAVGSAGPTGFPALVDDVPPRVLLTAVTALAVLVAAAGAWMLRAGALAGSGRLTAARAGRGAVLALAWGLLTVAALTLLDAELLALVGYLPLLVVTAPFSAEMRASLEAALTAGLLLELVVAVGLGLWAGAVLAYQRATAVPGHSARWTTPAAAARWGRVAAYVAALVPALYALSRFVWMVYPLGIDREFWEAGRSDLVAGVWLGAFGLVGAWLTIGLTRPWGRRFPRWIPGLGGRPVPVAAAVVPACAVALLVVPAGASMLLSVRDEPAGVLAESWAAVGPTLLWPLWGVALAAAALGYALARRGEPVKTR</sequence>
<dbReference type="Proteomes" id="UP000451860">
    <property type="component" value="Unassembled WGS sequence"/>
</dbReference>
<comment type="caution">
    <text evidence="3">The sequence shown here is derived from an EMBL/GenBank/DDBJ whole genome shotgun (WGS) entry which is preliminary data.</text>
</comment>
<evidence type="ECO:0000313" key="4">
    <source>
        <dbReference type="Proteomes" id="UP000451860"/>
    </source>
</evidence>
<feature type="transmembrane region" description="Helical" evidence="2">
    <location>
        <begin position="218"/>
        <end position="240"/>
    </location>
</feature>
<proteinExistence type="predicted"/>
<dbReference type="AlphaFoldDB" id="A0A7J5UNH1"/>
<accession>A0A7J5UNH1</accession>
<evidence type="ECO:0000256" key="1">
    <source>
        <dbReference type="SAM" id="MobiDB-lite"/>
    </source>
</evidence>
<dbReference type="EMBL" id="WHJE01000072">
    <property type="protein sequence ID" value="KAE8763453.1"/>
    <property type="molecule type" value="Genomic_DNA"/>
</dbReference>
<gene>
    <name evidence="3" type="ORF">GB883_14130</name>
</gene>
<keyword evidence="4" id="KW-1185">Reference proteome</keyword>
<evidence type="ECO:0000256" key="2">
    <source>
        <dbReference type="SAM" id="Phobius"/>
    </source>
</evidence>
<feature type="transmembrane region" description="Helical" evidence="2">
    <location>
        <begin position="302"/>
        <end position="326"/>
    </location>
</feature>
<reference evidence="3 4" key="1">
    <citation type="submission" date="2019-10" db="EMBL/GenBank/DDBJ databases">
        <title>Georgenia wutianyii sp. nov. and Georgenia yuyongxinii sp. nov. isolated from plateau pika (Ochotona curzoniae) in the Qinghai-Tibet plateau of China.</title>
        <authorList>
            <person name="Tian Z."/>
        </authorList>
    </citation>
    <scope>NUCLEOTIDE SEQUENCE [LARGE SCALE GENOMIC DNA]</scope>
    <source>
        <strain evidence="3 4">DSM 21501</strain>
    </source>
</reference>
<feature type="region of interest" description="Disordered" evidence="1">
    <location>
        <begin position="1"/>
        <end position="31"/>
    </location>
</feature>
<organism evidence="3 4">
    <name type="scientific">Georgenia thermotolerans</name>
    <dbReference type="NCBI Taxonomy" id="527326"/>
    <lineage>
        <taxon>Bacteria</taxon>
        <taxon>Bacillati</taxon>
        <taxon>Actinomycetota</taxon>
        <taxon>Actinomycetes</taxon>
        <taxon>Micrococcales</taxon>
        <taxon>Bogoriellaceae</taxon>
        <taxon>Georgenia</taxon>
    </lineage>
</organism>
<feature type="transmembrane region" description="Helical" evidence="2">
    <location>
        <begin position="37"/>
        <end position="58"/>
    </location>
</feature>